<reference evidence="2" key="2">
    <citation type="submission" date="2023-11" db="UniProtKB">
        <authorList>
            <consortium name="WormBaseParasite"/>
        </authorList>
    </citation>
    <scope>IDENTIFICATION</scope>
</reference>
<proteinExistence type="predicted"/>
<evidence type="ECO:0000313" key="1">
    <source>
        <dbReference type="Proteomes" id="UP000050795"/>
    </source>
</evidence>
<accession>A0AA85IS36</accession>
<organism evidence="1 2">
    <name type="scientific">Trichobilharzia regenti</name>
    <name type="common">Nasal bird schistosome</name>
    <dbReference type="NCBI Taxonomy" id="157069"/>
    <lineage>
        <taxon>Eukaryota</taxon>
        <taxon>Metazoa</taxon>
        <taxon>Spiralia</taxon>
        <taxon>Lophotrochozoa</taxon>
        <taxon>Platyhelminthes</taxon>
        <taxon>Trematoda</taxon>
        <taxon>Digenea</taxon>
        <taxon>Strigeidida</taxon>
        <taxon>Schistosomatoidea</taxon>
        <taxon>Schistosomatidae</taxon>
        <taxon>Trichobilharzia</taxon>
    </lineage>
</organism>
<name>A0AA85IS36_TRIRE</name>
<dbReference type="AlphaFoldDB" id="A0AA85IS36"/>
<reference evidence="1" key="1">
    <citation type="submission" date="2022-06" db="EMBL/GenBank/DDBJ databases">
        <authorList>
            <person name="Berger JAMES D."/>
            <person name="Berger JAMES D."/>
        </authorList>
    </citation>
    <scope>NUCLEOTIDE SEQUENCE [LARGE SCALE GENOMIC DNA]</scope>
</reference>
<evidence type="ECO:0000313" key="2">
    <source>
        <dbReference type="WBParaSite" id="TREG1_116170.1"/>
    </source>
</evidence>
<sequence>MRTRVWFTIIPSILLYIMYLPQCESGFFISIFCWLFSQWSACRFYNNPYEFIKNLTLSVMVGQESTIQTTK</sequence>
<protein>
    <submittedName>
        <fullName evidence="2">Uncharacterized protein</fullName>
    </submittedName>
</protein>
<dbReference type="Proteomes" id="UP000050795">
    <property type="component" value="Unassembled WGS sequence"/>
</dbReference>
<dbReference type="WBParaSite" id="TREG1_116170.1">
    <property type="protein sequence ID" value="TREG1_116170.1"/>
    <property type="gene ID" value="TREG1_116170"/>
</dbReference>
<keyword evidence="1" id="KW-1185">Reference proteome</keyword>